<name>A0A7Z0LK09_9GAMM</name>
<keyword evidence="3" id="KW-1185">Reference proteome</keyword>
<evidence type="ECO:0000313" key="3">
    <source>
        <dbReference type="Proteomes" id="UP000586119"/>
    </source>
</evidence>
<accession>A0A7Z0LK09</accession>
<gene>
    <name evidence="2" type="ORF">HZS81_06085</name>
</gene>
<dbReference type="EMBL" id="JACCDF010000003">
    <property type="protein sequence ID" value="NYS60333.1"/>
    <property type="molecule type" value="Genomic_DNA"/>
</dbReference>
<feature type="repeat" description="TPR" evidence="1">
    <location>
        <begin position="213"/>
        <end position="246"/>
    </location>
</feature>
<dbReference type="InterPro" id="IPR011990">
    <property type="entry name" value="TPR-like_helical_dom_sf"/>
</dbReference>
<keyword evidence="1" id="KW-0802">TPR repeat</keyword>
<evidence type="ECO:0000256" key="1">
    <source>
        <dbReference type="PROSITE-ProRule" id="PRU00339"/>
    </source>
</evidence>
<evidence type="ECO:0000313" key="2">
    <source>
        <dbReference type="EMBL" id="NYS60333.1"/>
    </source>
</evidence>
<sequence length="349" mass="38514">MNTANTTTPSVIGNFDAIHEETAYGWAFSPQQPQQRLAVELIDERGELAGYGIADHHREDLVPAGIGDGLHQFKLAIAYSLYDGEEHTLTAYEATTGQPLQGTHTFGPATRRFAFDLMSREAGQQWLIEHLRQAPNLTRERAESLLNAYRLSCVLHETDHVEEAHNAWNAVAEATGLHGLSHCKQGELHLLQAQPNDALTSYQHAVEAAPEYPWPHLGLANALQQLGRYSEAESAVQQALSLAPEASQAQAQASARLRNLQRVGLPDRVNALVEQGDTQAATHLLVERLLAHPDEQEAAELLGHLLHPVPEDDEPLPGQDVLHTFQRQERVLNALLDHVDTQLTESPRP</sequence>
<dbReference type="PROSITE" id="PS50005">
    <property type="entry name" value="TPR"/>
    <property type="match status" value="1"/>
</dbReference>
<organism evidence="2 3">
    <name type="scientific">Vreelandella salicampi</name>
    <dbReference type="NCBI Taxonomy" id="1449798"/>
    <lineage>
        <taxon>Bacteria</taxon>
        <taxon>Pseudomonadati</taxon>
        <taxon>Pseudomonadota</taxon>
        <taxon>Gammaproteobacteria</taxon>
        <taxon>Oceanospirillales</taxon>
        <taxon>Halomonadaceae</taxon>
        <taxon>Vreelandella</taxon>
    </lineage>
</organism>
<dbReference type="RefSeq" id="WP_179929662.1">
    <property type="nucleotide sequence ID" value="NZ_JACCDF010000003.1"/>
</dbReference>
<reference evidence="2 3" key="1">
    <citation type="journal article" date="2015" name="Int. J. Syst. Evol. Microbiol.">
        <title>Halomonas salicampi sp. nov., a halotolerant and alkalitolerant bacterium isolated from a saltern soil.</title>
        <authorList>
            <person name="Lee J.C."/>
            <person name="Kim Y.S."/>
            <person name="Yun B.S."/>
            <person name="Whang K.S."/>
        </authorList>
    </citation>
    <scope>NUCLEOTIDE SEQUENCE [LARGE SCALE GENOMIC DNA]</scope>
    <source>
        <strain evidence="2 3">BH103</strain>
    </source>
</reference>
<dbReference type="Pfam" id="PF14559">
    <property type="entry name" value="TPR_19"/>
    <property type="match status" value="1"/>
</dbReference>
<comment type="caution">
    <text evidence="2">The sequence shown here is derived from an EMBL/GenBank/DDBJ whole genome shotgun (WGS) entry which is preliminary data.</text>
</comment>
<proteinExistence type="predicted"/>
<dbReference type="AlphaFoldDB" id="A0A7Z0LK09"/>
<dbReference type="SUPFAM" id="SSF48452">
    <property type="entry name" value="TPR-like"/>
    <property type="match status" value="1"/>
</dbReference>
<dbReference type="Gene3D" id="1.25.40.10">
    <property type="entry name" value="Tetratricopeptide repeat domain"/>
    <property type="match status" value="1"/>
</dbReference>
<dbReference type="SMART" id="SM00028">
    <property type="entry name" value="TPR"/>
    <property type="match status" value="2"/>
</dbReference>
<dbReference type="Proteomes" id="UP000586119">
    <property type="component" value="Unassembled WGS sequence"/>
</dbReference>
<dbReference type="InterPro" id="IPR019734">
    <property type="entry name" value="TPR_rpt"/>
</dbReference>
<protein>
    <submittedName>
        <fullName evidence="2">Tetratricopeptide repeat protein</fullName>
    </submittedName>
</protein>